<dbReference type="SUPFAM" id="SSF56349">
    <property type="entry name" value="DNA breaking-rejoining enzymes"/>
    <property type="match status" value="1"/>
</dbReference>
<evidence type="ECO:0000259" key="4">
    <source>
        <dbReference type="PROSITE" id="PS51898"/>
    </source>
</evidence>
<dbReference type="InterPro" id="IPR013762">
    <property type="entry name" value="Integrase-like_cat_sf"/>
</dbReference>
<reference evidence="5 6" key="1">
    <citation type="submission" date="2021-01" db="EMBL/GenBank/DDBJ databases">
        <title>Whole genome shotgun sequence of Actinoplanes humidus NBRC 14915.</title>
        <authorList>
            <person name="Komaki H."/>
            <person name="Tamura T."/>
        </authorList>
    </citation>
    <scope>NUCLEOTIDE SEQUENCE [LARGE SCALE GENOMIC DNA]</scope>
    <source>
        <strain evidence="5 6">NBRC 14915</strain>
    </source>
</reference>
<dbReference type="InterPro" id="IPR011010">
    <property type="entry name" value="DNA_brk_join_enz"/>
</dbReference>
<proteinExistence type="predicted"/>
<name>A0ABQ4A697_9ACTN</name>
<comment type="caution">
    <text evidence="5">The sequence shown here is derived from an EMBL/GenBank/DDBJ whole genome shotgun (WGS) entry which is preliminary data.</text>
</comment>
<dbReference type="Gene3D" id="1.10.443.10">
    <property type="entry name" value="Intergrase catalytic core"/>
    <property type="match status" value="1"/>
</dbReference>
<protein>
    <submittedName>
        <fullName evidence="5">Integrase</fullName>
    </submittedName>
</protein>
<organism evidence="5 6">
    <name type="scientific">Winogradskya humida</name>
    <dbReference type="NCBI Taxonomy" id="113566"/>
    <lineage>
        <taxon>Bacteria</taxon>
        <taxon>Bacillati</taxon>
        <taxon>Actinomycetota</taxon>
        <taxon>Actinomycetes</taxon>
        <taxon>Micromonosporales</taxon>
        <taxon>Micromonosporaceae</taxon>
        <taxon>Winogradskya</taxon>
    </lineage>
</organism>
<gene>
    <name evidence="5" type="ORF">Ahu01nite_094840</name>
</gene>
<dbReference type="PANTHER" id="PTHR30349:SF81">
    <property type="entry name" value="TYROSINE RECOMBINASE XERC"/>
    <property type="match status" value="1"/>
</dbReference>
<dbReference type="InterPro" id="IPR010998">
    <property type="entry name" value="Integrase_recombinase_N"/>
</dbReference>
<dbReference type="InterPro" id="IPR050090">
    <property type="entry name" value="Tyrosine_recombinase_XerCD"/>
</dbReference>
<feature type="region of interest" description="Disordered" evidence="3">
    <location>
        <begin position="173"/>
        <end position="194"/>
    </location>
</feature>
<dbReference type="Proteomes" id="UP000603200">
    <property type="component" value="Unassembled WGS sequence"/>
</dbReference>
<evidence type="ECO:0000256" key="2">
    <source>
        <dbReference type="ARBA" id="ARBA00023172"/>
    </source>
</evidence>
<dbReference type="EMBL" id="BOMN01000142">
    <property type="protein sequence ID" value="GIE26382.1"/>
    <property type="molecule type" value="Genomic_DNA"/>
</dbReference>
<evidence type="ECO:0000256" key="1">
    <source>
        <dbReference type="ARBA" id="ARBA00023125"/>
    </source>
</evidence>
<keyword evidence="2" id="KW-0233">DNA recombination</keyword>
<evidence type="ECO:0000313" key="6">
    <source>
        <dbReference type="Proteomes" id="UP000603200"/>
    </source>
</evidence>
<evidence type="ECO:0000313" key="5">
    <source>
        <dbReference type="EMBL" id="GIE26382.1"/>
    </source>
</evidence>
<dbReference type="PANTHER" id="PTHR30349">
    <property type="entry name" value="PHAGE INTEGRASE-RELATED"/>
    <property type="match status" value="1"/>
</dbReference>
<accession>A0ABQ4A697</accession>
<dbReference type="Pfam" id="PF00589">
    <property type="entry name" value="Phage_integrase"/>
    <property type="match status" value="1"/>
</dbReference>
<dbReference type="Gene3D" id="1.10.150.130">
    <property type="match status" value="1"/>
</dbReference>
<keyword evidence="1" id="KW-0238">DNA-binding</keyword>
<feature type="domain" description="Tyr recombinase" evidence="4">
    <location>
        <begin position="203"/>
        <end position="391"/>
    </location>
</feature>
<sequence length="425" mass="47883">MGVLVVEELDSRGRDLASMVLPSWGRVVSIDGVVPFAMLDDIGAPVEPVQTFLRDFTACGNRAGSARSYAFALLRWWRFLLAVDVAWNHATAAETRDFVLWLKQAAKPVAAYRTASLKLIGTVNPVTRKEYLGDDYKPRTVRHSNAVLRTFYQFWIEQGHGPLVNPVPLARRHGGSRPNEHHNPLQPFRPEGRLRYNPPLPKRRPRAIPDAAWNDLFTALGSHRDRALLALAISTAARASELLGVKACDVDWGEQLIRVRRKGTDAEQWLPASPEAFVWLRLYLGGLSRMAPSDALWWTLRRRRRGEARPQRVELSYDALRAVLRRANALLGANWTMHDLRHTCALRMTRNANLSLRDIQTLLGHAHLSTTQIYLEDDDHAVIARVRQHHAELEERAARQPRPALPGAEYDVGDMSVLFGTGAGR</sequence>
<dbReference type="InterPro" id="IPR002104">
    <property type="entry name" value="Integrase_catalytic"/>
</dbReference>
<evidence type="ECO:0000256" key="3">
    <source>
        <dbReference type="SAM" id="MobiDB-lite"/>
    </source>
</evidence>
<keyword evidence="6" id="KW-1185">Reference proteome</keyword>
<dbReference type="CDD" id="cd00397">
    <property type="entry name" value="DNA_BRE_C"/>
    <property type="match status" value="1"/>
</dbReference>
<dbReference type="PROSITE" id="PS51898">
    <property type="entry name" value="TYR_RECOMBINASE"/>
    <property type="match status" value="1"/>
</dbReference>